<dbReference type="PANTHER" id="PTHR32166">
    <property type="entry name" value="OSJNBA0013A04.12 PROTEIN"/>
    <property type="match status" value="1"/>
</dbReference>
<keyword evidence="3" id="KW-1185">Reference proteome</keyword>
<dbReference type="Proteomes" id="UP000004995">
    <property type="component" value="Unassembled WGS sequence"/>
</dbReference>
<dbReference type="EnsemblPlants" id="KQL26497">
    <property type="protein sequence ID" value="KQL26497"/>
    <property type="gene ID" value="SETIT_032395mg"/>
</dbReference>
<feature type="domain" description="HAT C-terminal dimerisation" evidence="1">
    <location>
        <begin position="116"/>
        <end position="180"/>
    </location>
</feature>
<evidence type="ECO:0000313" key="2">
    <source>
        <dbReference type="EnsemblPlants" id="KQL26497"/>
    </source>
</evidence>
<dbReference type="InterPro" id="IPR008906">
    <property type="entry name" value="HATC_C_dom"/>
</dbReference>
<proteinExistence type="predicted"/>
<organism evidence="2 3">
    <name type="scientific">Setaria italica</name>
    <name type="common">Foxtail millet</name>
    <name type="synonym">Panicum italicum</name>
    <dbReference type="NCBI Taxonomy" id="4555"/>
    <lineage>
        <taxon>Eukaryota</taxon>
        <taxon>Viridiplantae</taxon>
        <taxon>Streptophyta</taxon>
        <taxon>Embryophyta</taxon>
        <taxon>Tracheophyta</taxon>
        <taxon>Spermatophyta</taxon>
        <taxon>Magnoliopsida</taxon>
        <taxon>Liliopsida</taxon>
        <taxon>Poales</taxon>
        <taxon>Poaceae</taxon>
        <taxon>PACMAD clade</taxon>
        <taxon>Panicoideae</taxon>
        <taxon>Panicodae</taxon>
        <taxon>Paniceae</taxon>
        <taxon>Cenchrinae</taxon>
        <taxon>Setaria</taxon>
    </lineage>
</organism>
<reference evidence="3" key="1">
    <citation type="journal article" date="2012" name="Nat. Biotechnol.">
        <title>Reference genome sequence of the model plant Setaria.</title>
        <authorList>
            <person name="Bennetzen J.L."/>
            <person name="Schmutz J."/>
            <person name="Wang H."/>
            <person name="Percifield R."/>
            <person name="Hawkins J."/>
            <person name="Pontaroli A.C."/>
            <person name="Estep M."/>
            <person name="Feng L."/>
            <person name="Vaughn J.N."/>
            <person name="Grimwood J."/>
            <person name="Jenkins J."/>
            <person name="Barry K."/>
            <person name="Lindquist E."/>
            <person name="Hellsten U."/>
            <person name="Deshpande S."/>
            <person name="Wang X."/>
            <person name="Wu X."/>
            <person name="Mitros T."/>
            <person name="Triplett J."/>
            <person name="Yang X."/>
            <person name="Ye C.Y."/>
            <person name="Mauro-Herrera M."/>
            <person name="Wang L."/>
            <person name="Li P."/>
            <person name="Sharma M."/>
            <person name="Sharma R."/>
            <person name="Ronald P.C."/>
            <person name="Panaud O."/>
            <person name="Kellogg E.A."/>
            <person name="Brutnell T.P."/>
            <person name="Doust A.N."/>
            <person name="Tuskan G.A."/>
            <person name="Rokhsar D."/>
            <person name="Devos K.M."/>
        </authorList>
    </citation>
    <scope>NUCLEOTIDE SEQUENCE [LARGE SCALE GENOMIC DNA]</scope>
    <source>
        <strain evidence="3">cv. Yugu1</strain>
    </source>
</reference>
<dbReference type="GO" id="GO:0046983">
    <property type="term" value="F:protein dimerization activity"/>
    <property type="evidence" value="ECO:0007669"/>
    <property type="project" value="InterPro"/>
</dbReference>
<dbReference type="InterPro" id="IPR012337">
    <property type="entry name" value="RNaseH-like_sf"/>
</dbReference>
<dbReference type="HOGENOM" id="CLU_964432_0_0_1"/>
<dbReference type="Gramene" id="KQL26497">
    <property type="protein sequence ID" value="KQL26497"/>
    <property type="gene ID" value="SETIT_032395mg"/>
</dbReference>
<dbReference type="EMBL" id="AGNK02001324">
    <property type="status" value="NOT_ANNOTATED_CDS"/>
    <property type="molecule type" value="Genomic_DNA"/>
</dbReference>
<dbReference type="SUPFAM" id="SSF53098">
    <property type="entry name" value="Ribonuclease H-like"/>
    <property type="match status" value="1"/>
</dbReference>
<dbReference type="eggNOG" id="ENOG502QRQU">
    <property type="taxonomic scope" value="Eukaryota"/>
</dbReference>
<evidence type="ECO:0000259" key="1">
    <source>
        <dbReference type="Pfam" id="PF05699"/>
    </source>
</evidence>
<name>K4A0K6_SETIT</name>
<sequence length="289" mass="33074">MRILDGSIKEPIGLRTCRYGERVMDAPLMREKIRRRHGTAAPGAEAERTARSDRKLCSILVSPSLQPCSSLHPTPIFHPNLIIRPARDTMKSKEMRIFRMGEGDFGHSTAINDRQHMLANEWWQTYGCSAPNLQKLALRVLSQTCSASGCERNWSLFEHVHNKKRNKLEHQRLNDIVYVYCNLRLHQSLDEIRKGNEAWTVEDNPPRLNSEELNEFRGEFASLSIQCSDGNVKYLELNLDEVEADAMEENEVMAADDENMFDDLDMALDEDLEASSSAAAEAQDWMPFY</sequence>
<dbReference type="InParanoid" id="K4A0K6"/>
<dbReference type="Pfam" id="PF05699">
    <property type="entry name" value="Dimer_Tnp_hAT"/>
    <property type="match status" value="1"/>
</dbReference>
<accession>K4A0K6</accession>
<evidence type="ECO:0000313" key="3">
    <source>
        <dbReference type="Proteomes" id="UP000004995"/>
    </source>
</evidence>
<dbReference type="PANTHER" id="PTHR32166:SF88">
    <property type="entry name" value="HAT TRANSPOSON SUPERFAMILY"/>
    <property type="match status" value="1"/>
</dbReference>
<reference evidence="2" key="2">
    <citation type="submission" date="2018-08" db="UniProtKB">
        <authorList>
            <consortium name="EnsemblPlants"/>
        </authorList>
    </citation>
    <scope>IDENTIFICATION</scope>
    <source>
        <strain evidence="2">Yugu1</strain>
    </source>
</reference>
<dbReference type="AlphaFoldDB" id="K4A0K6"/>
<protein>
    <recommendedName>
        <fullName evidence="1">HAT C-terminal dimerisation domain-containing protein</fullName>
    </recommendedName>
</protein>